<organism evidence="3 4">
    <name type="scientific">PS1 clade bacterium</name>
    <dbReference type="NCBI Taxonomy" id="2175152"/>
    <lineage>
        <taxon>Bacteria</taxon>
        <taxon>Pseudomonadati</taxon>
        <taxon>Pseudomonadota</taxon>
        <taxon>Alphaproteobacteria</taxon>
        <taxon>PS1 clade</taxon>
    </lineage>
</organism>
<dbReference type="Proteomes" id="UP000252289">
    <property type="component" value="Unassembled WGS sequence"/>
</dbReference>
<dbReference type="InterPro" id="IPR012340">
    <property type="entry name" value="NA-bd_OB-fold"/>
</dbReference>
<evidence type="ECO:0000313" key="4">
    <source>
        <dbReference type="Proteomes" id="UP000252289"/>
    </source>
</evidence>
<dbReference type="PANTHER" id="PTHR34075">
    <property type="entry name" value="BLR3430 PROTEIN"/>
    <property type="match status" value="1"/>
</dbReference>
<dbReference type="SUPFAM" id="SSF50249">
    <property type="entry name" value="Nucleic acid-binding proteins"/>
    <property type="match status" value="1"/>
</dbReference>
<protein>
    <recommendedName>
        <fullName evidence="5">DUF35 domain-containing protein</fullName>
    </recommendedName>
</protein>
<comment type="caution">
    <text evidence="3">The sequence shown here is derived from an EMBL/GenBank/DDBJ whole genome shotgun (WGS) entry which is preliminary data.</text>
</comment>
<dbReference type="InterPro" id="IPR022002">
    <property type="entry name" value="ChsH2_Znr"/>
</dbReference>
<dbReference type="PANTHER" id="PTHR34075:SF5">
    <property type="entry name" value="BLR3430 PROTEIN"/>
    <property type="match status" value="1"/>
</dbReference>
<dbReference type="Gene3D" id="6.10.30.10">
    <property type="match status" value="1"/>
</dbReference>
<feature type="domain" description="ChsH2 C-terminal OB-fold" evidence="1">
    <location>
        <begin position="59"/>
        <end position="120"/>
    </location>
</feature>
<accession>A0A368EM99</accession>
<evidence type="ECO:0008006" key="5">
    <source>
        <dbReference type="Google" id="ProtNLM"/>
    </source>
</evidence>
<dbReference type="EMBL" id="QOQK01000014">
    <property type="protein sequence ID" value="RCL84421.1"/>
    <property type="molecule type" value="Genomic_DNA"/>
</dbReference>
<dbReference type="InterPro" id="IPR052513">
    <property type="entry name" value="Thioester_dehydratase-like"/>
</dbReference>
<gene>
    <name evidence="3" type="ORF">DBW64_03690</name>
</gene>
<evidence type="ECO:0000313" key="3">
    <source>
        <dbReference type="EMBL" id="RCL84421.1"/>
    </source>
</evidence>
<sequence length="137" mass="15179">MRPDPILRIDTAFFWEACERGEFVAQKFNCAQEGEACDTLWHPPRPMCPKCHSTEKEVQQLSGLGTVVSWCVAVRPQAFGFEEPPIAALIELDEGLRFVSNIEGVAEEDMQPGIRVQVAFADTSGGKKVPVFKPVSE</sequence>
<name>A0A368EM99_9PROT</name>
<evidence type="ECO:0000259" key="2">
    <source>
        <dbReference type="Pfam" id="PF12172"/>
    </source>
</evidence>
<dbReference type="AlphaFoldDB" id="A0A368EM99"/>
<evidence type="ECO:0000259" key="1">
    <source>
        <dbReference type="Pfam" id="PF01796"/>
    </source>
</evidence>
<dbReference type="Pfam" id="PF12172">
    <property type="entry name" value="zf-ChsH2"/>
    <property type="match status" value="1"/>
</dbReference>
<proteinExistence type="predicted"/>
<reference evidence="3 4" key="1">
    <citation type="journal article" date="2018" name="Microbiome">
        <title>Fine metagenomic profile of the Mediterranean stratified and mixed water columns revealed by assembly and recruitment.</title>
        <authorList>
            <person name="Haro-Moreno J.M."/>
            <person name="Lopez-Perez M."/>
            <person name="De La Torre J.R."/>
            <person name="Picazo A."/>
            <person name="Camacho A."/>
            <person name="Rodriguez-Valera F."/>
        </authorList>
    </citation>
    <scope>NUCLEOTIDE SEQUENCE [LARGE SCALE GENOMIC DNA]</scope>
    <source>
        <strain evidence="3">MED-G50</strain>
    </source>
</reference>
<dbReference type="InterPro" id="IPR002878">
    <property type="entry name" value="ChsH2_C"/>
</dbReference>
<dbReference type="Pfam" id="PF01796">
    <property type="entry name" value="OB_ChsH2_C"/>
    <property type="match status" value="1"/>
</dbReference>
<feature type="domain" description="ChsH2 rubredoxin-like zinc ribbon" evidence="2">
    <location>
        <begin position="36"/>
        <end position="57"/>
    </location>
</feature>